<dbReference type="Proteomes" id="UP000267821">
    <property type="component" value="Unassembled WGS sequence"/>
</dbReference>
<dbReference type="AlphaFoldDB" id="A0A3N4LX78"/>
<feature type="region of interest" description="Disordered" evidence="1">
    <location>
        <begin position="444"/>
        <end position="502"/>
    </location>
</feature>
<reference evidence="2 3" key="1">
    <citation type="journal article" date="2018" name="Nat. Ecol. Evol.">
        <title>Pezizomycetes genomes reveal the molecular basis of ectomycorrhizal truffle lifestyle.</title>
        <authorList>
            <person name="Murat C."/>
            <person name="Payen T."/>
            <person name="Noel B."/>
            <person name="Kuo A."/>
            <person name="Morin E."/>
            <person name="Chen J."/>
            <person name="Kohler A."/>
            <person name="Krizsan K."/>
            <person name="Balestrini R."/>
            <person name="Da Silva C."/>
            <person name="Montanini B."/>
            <person name="Hainaut M."/>
            <person name="Levati E."/>
            <person name="Barry K.W."/>
            <person name="Belfiori B."/>
            <person name="Cichocki N."/>
            <person name="Clum A."/>
            <person name="Dockter R.B."/>
            <person name="Fauchery L."/>
            <person name="Guy J."/>
            <person name="Iotti M."/>
            <person name="Le Tacon F."/>
            <person name="Lindquist E.A."/>
            <person name="Lipzen A."/>
            <person name="Malagnac F."/>
            <person name="Mello A."/>
            <person name="Molinier V."/>
            <person name="Miyauchi S."/>
            <person name="Poulain J."/>
            <person name="Riccioni C."/>
            <person name="Rubini A."/>
            <person name="Sitrit Y."/>
            <person name="Splivallo R."/>
            <person name="Traeger S."/>
            <person name="Wang M."/>
            <person name="Zifcakova L."/>
            <person name="Wipf D."/>
            <person name="Zambonelli A."/>
            <person name="Paolocci F."/>
            <person name="Nowrousian M."/>
            <person name="Ottonello S."/>
            <person name="Baldrian P."/>
            <person name="Spatafora J.W."/>
            <person name="Henrissat B."/>
            <person name="Nagy L.G."/>
            <person name="Aury J.M."/>
            <person name="Wincker P."/>
            <person name="Grigoriev I.V."/>
            <person name="Bonfante P."/>
            <person name="Martin F.M."/>
        </authorList>
    </citation>
    <scope>NUCLEOTIDE SEQUENCE [LARGE SCALE GENOMIC DNA]</scope>
    <source>
        <strain evidence="2 3">ATCC MYA-4762</strain>
    </source>
</reference>
<proteinExistence type="predicted"/>
<feature type="compositionally biased region" description="Polar residues" evidence="1">
    <location>
        <begin position="331"/>
        <end position="353"/>
    </location>
</feature>
<dbReference type="UniPathway" id="UPA00143"/>
<dbReference type="InterPro" id="IPR036390">
    <property type="entry name" value="WH_DNA-bd_sf"/>
</dbReference>
<feature type="compositionally biased region" description="Basic and acidic residues" evidence="1">
    <location>
        <begin position="377"/>
        <end position="390"/>
    </location>
</feature>
<dbReference type="GO" id="GO:0016567">
    <property type="term" value="P:protein ubiquitination"/>
    <property type="evidence" value="ECO:0007669"/>
    <property type="project" value="UniProtKB-UniPathway"/>
</dbReference>
<dbReference type="STRING" id="1051890.A0A3N4LX78"/>
<feature type="region of interest" description="Disordered" evidence="1">
    <location>
        <begin position="553"/>
        <end position="631"/>
    </location>
</feature>
<evidence type="ECO:0000256" key="1">
    <source>
        <dbReference type="SAM" id="MobiDB-lite"/>
    </source>
</evidence>
<keyword evidence="3" id="KW-1185">Reference proteome</keyword>
<feature type="region of interest" description="Disordered" evidence="1">
    <location>
        <begin position="293"/>
        <end position="315"/>
    </location>
</feature>
<feature type="compositionally biased region" description="Polar residues" evidence="1">
    <location>
        <begin position="571"/>
        <end position="626"/>
    </location>
</feature>
<gene>
    <name evidence="2" type="ORF">L211DRAFT_876000</name>
</gene>
<dbReference type="OrthoDB" id="2587563at2759"/>
<name>A0A3N4LX78_9PEZI</name>
<accession>A0A3N4LX78</accession>
<dbReference type="SUPFAM" id="SSF46785">
    <property type="entry name" value="Winged helix' DNA-binding domain"/>
    <property type="match status" value="1"/>
</dbReference>
<sequence>MPNVVVPASGWSLGTAAESITNGKGPGGTPNLAPGAKQLMRIQFAGGTLLEDLIKAGEFKVSFGKTITFLYGNNQAQEVFSKSEQTRQEIYETTDDSLNFMGLITHQLEARKLEKDEDNIAEVLALKQQMSALKDQKESKSTMLVEQRGAKGLPSRRPAPIGVKRRPGTGPEAIAKTLAQTSAETEAKMNALRAPIIHLLALGSDSERNIAMKTHAPVDLCLRILQKIGNRTRAGNHWQLEDDIYRNLDLWKFPYGNQKDRYVAIENAKAAFVRLRLPAGASEWDLLVKPEDRGKVKVGPPPPTLPKQKPLPNLNISKVEEGRIIPAEASPTASENSVGAEQLARSTSSQPPNKTRRVGEKDRMDKIIANGVKPLKAKKETAQKEKKEKAIPGTSAPKKFVRALKPKTEAAPKPIKRQTKWKHPEGGIAAIAAAREARDAHFKSEKFVQSDSEVEGSTKASVKSPLAAGTQLSQKVAGKSPLPTTSHGSARVDLKTASPAKKRVTEAAKAIKRTAPLEAKKTVAMKVLPAKAAAQAPERARSIVKATGTIGGKRPLVAKGKAGEKEPLVRSASTLKRSPTGSSPTVTSQEAGSVTSTPKTLTSIGTVSTPSRSPSHTITVATQPSAKKQPRYVQETTAVSTKRKAERAEEDAPPKAIKRQKLPDANTLNLARRFKEEYVKYAKLYKEAQNEGPQQNEKLRRVLKMHGDLAAMKLKLSNFAAA</sequence>
<evidence type="ECO:0000313" key="3">
    <source>
        <dbReference type="Proteomes" id="UP000267821"/>
    </source>
</evidence>
<protein>
    <submittedName>
        <fullName evidence="2">Uncharacterized protein</fullName>
    </submittedName>
</protein>
<evidence type="ECO:0000313" key="2">
    <source>
        <dbReference type="EMBL" id="RPB25271.1"/>
    </source>
</evidence>
<dbReference type="InParanoid" id="A0A3N4LX78"/>
<feature type="compositionally biased region" description="Basic and acidic residues" evidence="1">
    <location>
        <begin position="357"/>
        <end position="366"/>
    </location>
</feature>
<dbReference type="EMBL" id="ML121538">
    <property type="protein sequence ID" value="RPB25271.1"/>
    <property type="molecule type" value="Genomic_DNA"/>
</dbReference>
<organism evidence="2 3">
    <name type="scientific">Terfezia boudieri ATCC MYA-4762</name>
    <dbReference type="NCBI Taxonomy" id="1051890"/>
    <lineage>
        <taxon>Eukaryota</taxon>
        <taxon>Fungi</taxon>
        <taxon>Dikarya</taxon>
        <taxon>Ascomycota</taxon>
        <taxon>Pezizomycotina</taxon>
        <taxon>Pezizomycetes</taxon>
        <taxon>Pezizales</taxon>
        <taxon>Pezizaceae</taxon>
        <taxon>Terfezia</taxon>
    </lineage>
</organism>
<feature type="region of interest" description="Disordered" evidence="1">
    <location>
        <begin position="137"/>
        <end position="170"/>
    </location>
</feature>
<feature type="region of interest" description="Disordered" evidence="1">
    <location>
        <begin position="327"/>
        <end position="426"/>
    </location>
</feature>